<evidence type="ECO:0000256" key="7">
    <source>
        <dbReference type="SAM" id="MobiDB-lite"/>
    </source>
</evidence>
<feature type="domain" description="YetF-like N-terminal transmembrane" evidence="10">
    <location>
        <begin position="19"/>
        <end position="82"/>
    </location>
</feature>
<keyword evidence="6 8" id="KW-0472">Membrane</keyword>
<feature type="transmembrane region" description="Helical" evidence="8">
    <location>
        <begin position="39"/>
        <end position="58"/>
    </location>
</feature>
<comment type="similarity">
    <text evidence="2">Belongs to the UPF0702 family.</text>
</comment>
<feature type="domain" description="YetF C-terminal" evidence="9">
    <location>
        <begin position="87"/>
        <end position="160"/>
    </location>
</feature>
<evidence type="ECO:0000256" key="2">
    <source>
        <dbReference type="ARBA" id="ARBA00006448"/>
    </source>
</evidence>
<dbReference type="Pfam" id="PF04239">
    <property type="entry name" value="DUF421"/>
    <property type="match status" value="1"/>
</dbReference>
<dbReference type="Gene3D" id="3.30.240.20">
    <property type="entry name" value="bsu07140 like domains"/>
    <property type="match status" value="1"/>
</dbReference>
<dbReference type="RefSeq" id="WP_370439580.1">
    <property type="nucleotide sequence ID" value="NZ_JBGFTU010000001.1"/>
</dbReference>
<comment type="subcellular location">
    <subcellularLocation>
        <location evidence="1">Cell membrane</location>
        <topology evidence="1">Multi-pass membrane protein</topology>
    </subcellularLocation>
</comment>
<dbReference type="InterPro" id="IPR048454">
    <property type="entry name" value="YetF_N"/>
</dbReference>
<evidence type="ECO:0000256" key="8">
    <source>
        <dbReference type="SAM" id="Phobius"/>
    </source>
</evidence>
<dbReference type="EMBL" id="JBGFTU010000001">
    <property type="protein sequence ID" value="MEZ0163329.1"/>
    <property type="molecule type" value="Genomic_DNA"/>
</dbReference>
<keyword evidence="4 8" id="KW-0812">Transmembrane</keyword>
<evidence type="ECO:0000256" key="6">
    <source>
        <dbReference type="ARBA" id="ARBA00023136"/>
    </source>
</evidence>
<protein>
    <submittedName>
        <fullName evidence="11">DUF421 domain-containing protein</fullName>
    </submittedName>
</protein>
<gene>
    <name evidence="11" type="ORF">AB2L27_00970</name>
</gene>
<proteinExistence type="inferred from homology"/>
<dbReference type="PANTHER" id="PTHR34582:SF6">
    <property type="entry name" value="UPF0702 TRANSMEMBRANE PROTEIN YCAP"/>
    <property type="match status" value="1"/>
</dbReference>
<feature type="compositionally biased region" description="Low complexity" evidence="7">
    <location>
        <begin position="164"/>
        <end position="179"/>
    </location>
</feature>
<dbReference type="Pfam" id="PF20730">
    <property type="entry name" value="YetF_N"/>
    <property type="match status" value="1"/>
</dbReference>
<dbReference type="InterPro" id="IPR007353">
    <property type="entry name" value="DUF421"/>
</dbReference>
<feature type="transmembrane region" description="Helical" evidence="8">
    <location>
        <begin position="6"/>
        <end position="27"/>
    </location>
</feature>
<feature type="transmembrane region" description="Helical" evidence="8">
    <location>
        <begin position="64"/>
        <end position="84"/>
    </location>
</feature>
<keyword evidence="12" id="KW-1185">Reference proteome</keyword>
<evidence type="ECO:0000256" key="3">
    <source>
        <dbReference type="ARBA" id="ARBA00022475"/>
    </source>
</evidence>
<comment type="caution">
    <text evidence="11">The sequence shown here is derived from an EMBL/GenBank/DDBJ whole genome shotgun (WGS) entry which is preliminary data.</text>
</comment>
<accession>A0ABV4GW82</accession>
<reference evidence="11 12" key="1">
    <citation type="submission" date="2024-07" db="EMBL/GenBank/DDBJ databases">
        <authorList>
            <person name="Thanompreechachai J."/>
            <person name="Duangmal K."/>
        </authorList>
    </citation>
    <scope>NUCLEOTIDE SEQUENCE [LARGE SCALE GENOMIC DNA]</scope>
    <source>
        <strain evidence="11 12">LSe6-4</strain>
    </source>
</reference>
<dbReference type="Proteomes" id="UP001565927">
    <property type="component" value="Unassembled WGS sequence"/>
</dbReference>
<dbReference type="PANTHER" id="PTHR34582">
    <property type="entry name" value="UPF0702 TRANSMEMBRANE PROTEIN YCAP"/>
    <property type="match status" value="1"/>
</dbReference>
<dbReference type="InterPro" id="IPR023090">
    <property type="entry name" value="UPF0702_alpha/beta_dom_sf"/>
</dbReference>
<evidence type="ECO:0000313" key="12">
    <source>
        <dbReference type="Proteomes" id="UP001565927"/>
    </source>
</evidence>
<sequence length="188" mass="19446">MLFDGWTGLLRVLLVGTAAYLWLIAVLRVTGKRTLAQLNAFDFIVTVALGSTLATVLLSNSVALVEGALALALLAVLQLLAAWATTRSRALRTSLTSRPTVLLRDGKPLHEALQQQRVSLDSLQAAVRSSGIGGLELVAAVVLETNGGMSVVARDQAGSRSALPAAPDGDAPGSRAPDGSPDRDGGRA</sequence>
<evidence type="ECO:0000256" key="1">
    <source>
        <dbReference type="ARBA" id="ARBA00004651"/>
    </source>
</evidence>
<organism evidence="11 12">
    <name type="scientific">Kineococcus halophytocola</name>
    <dbReference type="NCBI Taxonomy" id="3234027"/>
    <lineage>
        <taxon>Bacteria</taxon>
        <taxon>Bacillati</taxon>
        <taxon>Actinomycetota</taxon>
        <taxon>Actinomycetes</taxon>
        <taxon>Kineosporiales</taxon>
        <taxon>Kineosporiaceae</taxon>
        <taxon>Kineococcus</taxon>
    </lineage>
</organism>
<evidence type="ECO:0000259" key="10">
    <source>
        <dbReference type="Pfam" id="PF20730"/>
    </source>
</evidence>
<keyword evidence="5 8" id="KW-1133">Transmembrane helix</keyword>
<name>A0ABV4GW82_9ACTN</name>
<evidence type="ECO:0000259" key="9">
    <source>
        <dbReference type="Pfam" id="PF04239"/>
    </source>
</evidence>
<evidence type="ECO:0000313" key="11">
    <source>
        <dbReference type="EMBL" id="MEZ0163329.1"/>
    </source>
</evidence>
<keyword evidence="3" id="KW-1003">Cell membrane</keyword>
<evidence type="ECO:0000256" key="5">
    <source>
        <dbReference type="ARBA" id="ARBA00022989"/>
    </source>
</evidence>
<evidence type="ECO:0000256" key="4">
    <source>
        <dbReference type="ARBA" id="ARBA00022692"/>
    </source>
</evidence>
<feature type="region of interest" description="Disordered" evidence="7">
    <location>
        <begin position="154"/>
        <end position="188"/>
    </location>
</feature>